<dbReference type="Proteomes" id="UP000190395">
    <property type="component" value="Unassembled WGS sequence"/>
</dbReference>
<feature type="chain" id="PRO_5013341068" evidence="1">
    <location>
        <begin position="23"/>
        <end position="474"/>
    </location>
</feature>
<dbReference type="EMBL" id="FUXC01000005">
    <property type="protein sequence ID" value="SJZ74096.1"/>
    <property type="molecule type" value="Genomic_DNA"/>
</dbReference>
<dbReference type="SMART" id="SM00460">
    <property type="entry name" value="TGc"/>
    <property type="match status" value="1"/>
</dbReference>
<proteinExistence type="predicted"/>
<dbReference type="OrthoDB" id="9788327at2"/>
<dbReference type="RefSeq" id="WP_078930856.1">
    <property type="nucleotide sequence ID" value="NZ_FUXC01000005.1"/>
</dbReference>
<dbReference type="InterPro" id="IPR002931">
    <property type="entry name" value="Transglutaminase-like"/>
</dbReference>
<reference evidence="3 4" key="1">
    <citation type="submission" date="2017-02" db="EMBL/GenBank/DDBJ databases">
        <authorList>
            <person name="Peterson S.W."/>
        </authorList>
    </citation>
    <scope>NUCLEOTIDE SEQUENCE [LARGE SCALE GENOMIC DNA]</scope>
    <source>
        <strain evidence="3 4">ATCC BAA-909</strain>
    </source>
</reference>
<keyword evidence="1" id="KW-0732">Signal</keyword>
<organism evidence="3 4">
    <name type="scientific">Treponema berlinense</name>
    <dbReference type="NCBI Taxonomy" id="225004"/>
    <lineage>
        <taxon>Bacteria</taxon>
        <taxon>Pseudomonadati</taxon>
        <taxon>Spirochaetota</taxon>
        <taxon>Spirochaetia</taxon>
        <taxon>Spirochaetales</taxon>
        <taxon>Treponemataceae</taxon>
        <taxon>Treponema</taxon>
    </lineage>
</organism>
<evidence type="ECO:0000313" key="3">
    <source>
        <dbReference type="EMBL" id="SJZ74096.1"/>
    </source>
</evidence>
<protein>
    <submittedName>
        <fullName evidence="3">Transglutaminase-like domain-containing protein</fullName>
    </submittedName>
</protein>
<evidence type="ECO:0000313" key="4">
    <source>
        <dbReference type="Proteomes" id="UP000190395"/>
    </source>
</evidence>
<dbReference type="Pfam" id="PF01841">
    <property type="entry name" value="Transglut_core"/>
    <property type="match status" value="1"/>
</dbReference>
<dbReference type="InterPro" id="IPR038765">
    <property type="entry name" value="Papain-like_cys_pep_sf"/>
</dbReference>
<accession>A0A1T4N4P2</accession>
<keyword evidence="4" id="KW-1185">Reference proteome</keyword>
<dbReference type="GeneID" id="303367351"/>
<dbReference type="PROSITE" id="PS51257">
    <property type="entry name" value="PROKAR_LIPOPROTEIN"/>
    <property type="match status" value="1"/>
</dbReference>
<gene>
    <name evidence="3" type="ORF">SAMN02745152_01103</name>
</gene>
<dbReference type="AlphaFoldDB" id="A0A1T4N4P2"/>
<dbReference type="InterPro" id="IPR052557">
    <property type="entry name" value="CAP/Cytokinesis_protein"/>
</dbReference>
<dbReference type="PANTHER" id="PTHR46333">
    <property type="entry name" value="CYTOKINESIS PROTEIN 3"/>
    <property type="match status" value="1"/>
</dbReference>
<evidence type="ECO:0000256" key="1">
    <source>
        <dbReference type="SAM" id="SignalP"/>
    </source>
</evidence>
<dbReference type="SUPFAM" id="SSF54001">
    <property type="entry name" value="Cysteine proteinases"/>
    <property type="match status" value="1"/>
</dbReference>
<name>A0A1T4N4P2_9SPIR</name>
<evidence type="ECO:0000259" key="2">
    <source>
        <dbReference type="SMART" id="SM00460"/>
    </source>
</evidence>
<dbReference type="GO" id="GO:0005737">
    <property type="term" value="C:cytoplasm"/>
    <property type="evidence" value="ECO:0007669"/>
    <property type="project" value="TreeGrafter"/>
</dbReference>
<dbReference type="Gene3D" id="3.10.620.30">
    <property type="match status" value="1"/>
</dbReference>
<dbReference type="PANTHER" id="PTHR46333:SF2">
    <property type="entry name" value="CYTOKINESIS PROTEIN 3"/>
    <property type="match status" value="1"/>
</dbReference>
<dbReference type="STRING" id="225004.SAMN02745152_01103"/>
<sequence>MKSKLKFLFTTFCVILSFIISSCTTIDSLQEAISSLFESQNSNIQNNETQKIKKVSSTMYKIPEDYEKAYSFRTDTPHPMAKKIPTNIAKLKTSNPAEYVNKCCEFINSNSTDDFEKVKIAHDLVALNVKYDAKNFWAETVPPQNYENVLKTGYAVCEGYSNLLKKFLDTLNFKNSKVSGYARGVGTSLMAENNMDSNHAWNMVKIENAYYFIDSTWDSGYMNGKKSVQKYTTDWLFIKPEHFIFTHLPERQQQQLLKEPVSNTEFLKLADFQPKFFEVAENFVIKNGELPQKTNHVLNSIQFEYETKANYYLDFSVVQTEKNKRIENSTFTQTKGNISNTVIQFPEAGKYQIQIFYYKKTERQGLGCAEFFVNAQDGSQIRYPRIYQNSFDAKVICPIEMPLKKGETYHFEINCPSKNFAAVICGKNFSQMQKNDDGTFSLDFTVPTNISQLNIGVSSAKTGSYQTVATYICK</sequence>
<feature type="signal peptide" evidence="1">
    <location>
        <begin position="1"/>
        <end position="22"/>
    </location>
</feature>
<feature type="domain" description="Transglutaminase-like" evidence="2">
    <location>
        <begin position="149"/>
        <end position="217"/>
    </location>
</feature>